<name>A0A0D7E753_RHOPL</name>
<dbReference type="PATRIC" id="fig|1076.23.peg.6105"/>
<evidence type="ECO:0008006" key="3">
    <source>
        <dbReference type="Google" id="ProtNLM"/>
    </source>
</evidence>
<dbReference type="EMBL" id="JXXE01000585">
    <property type="protein sequence ID" value="KIZ36300.1"/>
    <property type="molecule type" value="Genomic_DNA"/>
</dbReference>
<sequence>FMALMDGKTILDLTEGLQLRRVRVMGANRIELSGFTDAMRDRLRAYGLFHEIISWKLRMFVPTDTTGAAILAKVLERYPVERVGEREAA</sequence>
<dbReference type="AlphaFoldDB" id="A0A0D7E753"/>
<evidence type="ECO:0000313" key="2">
    <source>
        <dbReference type="Proteomes" id="UP000032515"/>
    </source>
</evidence>
<evidence type="ECO:0000313" key="1">
    <source>
        <dbReference type="EMBL" id="KIZ36300.1"/>
    </source>
</evidence>
<comment type="caution">
    <text evidence="1">The sequence shown here is derived from an EMBL/GenBank/DDBJ whole genome shotgun (WGS) entry which is preliminary data.</text>
</comment>
<dbReference type="RefSeq" id="WP_044416895.1">
    <property type="nucleotide sequence ID" value="NZ_JXXE01000585.1"/>
</dbReference>
<reference evidence="1 2" key="1">
    <citation type="submission" date="2014-11" db="EMBL/GenBank/DDBJ databases">
        <title>Genomics and ecophysiology of heterotrophic nitrogen fixing bacteria isolated from estuarine surface water.</title>
        <authorList>
            <person name="Bentzon-Tilia M."/>
            <person name="Severin I."/>
            <person name="Hansen L.H."/>
            <person name="Riemann L."/>
        </authorList>
    </citation>
    <scope>NUCLEOTIDE SEQUENCE [LARGE SCALE GENOMIC DNA]</scope>
    <source>
        <strain evidence="1 2">BAL398</strain>
    </source>
</reference>
<dbReference type="Proteomes" id="UP000032515">
    <property type="component" value="Unassembled WGS sequence"/>
</dbReference>
<accession>A0A0D7E753</accession>
<protein>
    <recommendedName>
        <fullName evidence="3">Methylase</fullName>
    </recommendedName>
</protein>
<organism evidence="1 2">
    <name type="scientific">Rhodopseudomonas palustris</name>
    <dbReference type="NCBI Taxonomy" id="1076"/>
    <lineage>
        <taxon>Bacteria</taxon>
        <taxon>Pseudomonadati</taxon>
        <taxon>Pseudomonadota</taxon>
        <taxon>Alphaproteobacteria</taxon>
        <taxon>Hyphomicrobiales</taxon>
        <taxon>Nitrobacteraceae</taxon>
        <taxon>Rhodopseudomonas</taxon>
    </lineage>
</organism>
<feature type="non-terminal residue" evidence="1">
    <location>
        <position position="1"/>
    </location>
</feature>
<proteinExistence type="predicted"/>
<gene>
    <name evidence="1" type="ORF">OO17_24900</name>
</gene>